<gene>
    <name evidence="1" type="ORF">L6452_11004</name>
</gene>
<keyword evidence="2" id="KW-1185">Reference proteome</keyword>
<evidence type="ECO:0000313" key="1">
    <source>
        <dbReference type="EMBL" id="KAI3748119.1"/>
    </source>
</evidence>
<dbReference type="Proteomes" id="UP001055879">
    <property type="component" value="Linkage Group LG03"/>
</dbReference>
<accession>A0ACB9DN43</accession>
<name>A0ACB9DN43_ARCLA</name>
<proteinExistence type="predicted"/>
<protein>
    <submittedName>
        <fullName evidence="1">Uncharacterized protein</fullName>
    </submittedName>
</protein>
<evidence type="ECO:0000313" key="2">
    <source>
        <dbReference type="Proteomes" id="UP001055879"/>
    </source>
</evidence>
<comment type="caution">
    <text evidence="1">The sequence shown here is derived from an EMBL/GenBank/DDBJ whole genome shotgun (WGS) entry which is preliminary data.</text>
</comment>
<organism evidence="1 2">
    <name type="scientific">Arctium lappa</name>
    <name type="common">Greater burdock</name>
    <name type="synonym">Lappa major</name>
    <dbReference type="NCBI Taxonomy" id="4217"/>
    <lineage>
        <taxon>Eukaryota</taxon>
        <taxon>Viridiplantae</taxon>
        <taxon>Streptophyta</taxon>
        <taxon>Embryophyta</taxon>
        <taxon>Tracheophyta</taxon>
        <taxon>Spermatophyta</taxon>
        <taxon>Magnoliopsida</taxon>
        <taxon>eudicotyledons</taxon>
        <taxon>Gunneridae</taxon>
        <taxon>Pentapetalae</taxon>
        <taxon>asterids</taxon>
        <taxon>campanulids</taxon>
        <taxon>Asterales</taxon>
        <taxon>Asteraceae</taxon>
        <taxon>Carduoideae</taxon>
        <taxon>Cardueae</taxon>
        <taxon>Arctiinae</taxon>
        <taxon>Arctium</taxon>
    </lineage>
</organism>
<reference evidence="2" key="1">
    <citation type="journal article" date="2022" name="Mol. Ecol. Resour.">
        <title>The genomes of chicory, endive, great burdock and yacon provide insights into Asteraceae palaeo-polyploidization history and plant inulin production.</title>
        <authorList>
            <person name="Fan W."/>
            <person name="Wang S."/>
            <person name="Wang H."/>
            <person name="Wang A."/>
            <person name="Jiang F."/>
            <person name="Liu H."/>
            <person name="Zhao H."/>
            <person name="Xu D."/>
            <person name="Zhang Y."/>
        </authorList>
    </citation>
    <scope>NUCLEOTIDE SEQUENCE [LARGE SCALE GENOMIC DNA]</scope>
    <source>
        <strain evidence="2">cv. Niubang</strain>
    </source>
</reference>
<reference evidence="1 2" key="2">
    <citation type="journal article" date="2022" name="Mol. Ecol. Resour.">
        <title>The genomes of chicory, endive, great burdock and yacon provide insights into Asteraceae paleo-polyploidization history and plant inulin production.</title>
        <authorList>
            <person name="Fan W."/>
            <person name="Wang S."/>
            <person name="Wang H."/>
            <person name="Wang A."/>
            <person name="Jiang F."/>
            <person name="Liu H."/>
            <person name="Zhao H."/>
            <person name="Xu D."/>
            <person name="Zhang Y."/>
        </authorList>
    </citation>
    <scope>NUCLEOTIDE SEQUENCE [LARGE SCALE GENOMIC DNA]</scope>
    <source>
        <strain evidence="2">cv. Niubang</strain>
    </source>
</reference>
<dbReference type="EMBL" id="CM042049">
    <property type="protein sequence ID" value="KAI3748119.1"/>
    <property type="molecule type" value="Genomic_DNA"/>
</dbReference>
<sequence length="149" mass="17108">MLKMELTFEYTIKSSRTWDPWMSFINKEDRFLKYSGGGKPGQLDHPHSVSVDHLDPDSVAFSGRPDRISSDYLNPPYFRRLLPATAVFYGYLRCKFSGHATVLFPATEALLFYLGRNHSDLETPPAAVHLGYRRRIPTTTVFLGYLCRK</sequence>